<dbReference type="SUPFAM" id="SSF54631">
    <property type="entry name" value="CBS-domain pair"/>
    <property type="match status" value="1"/>
</dbReference>
<comment type="caution">
    <text evidence="4">The sequence shown here is derived from an EMBL/GenBank/DDBJ whole genome shotgun (WGS) entry which is preliminary data.</text>
</comment>
<evidence type="ECO:0000256" key="1">
    <source>
        <dbReference type="ARBA" id="ARBA00023122"/>
    </source>
</evidence>
<dbReference type="AlphaFoldDB" id="A0A366FE74"/>
<dbReference type="SMART" id="SM00116">
    <property type="entry name" value="CBS"/>
    <property type="match status" value="2"/>
</dbReference>
<dbReference type="RefSeq" id="WP_113890074.1">
    <property type="nucleotide sequence ID" value="NZ_QNRK01000015.1"/>
</dbReference>
<dbReference type="PROSITE" id="PS51371">
    <property type="entry name" value="CBS"/>
    <property type="match status" value="2"/>
</dbReference>
<feature type="domain" description="CBS" evidence="3">
    <location>
        <begin position="101"/>
        <end position="160"/>
    </location>
</feature>
<evidence type="ECO:0000259" key="3">
    <source>
        <dbReference type="PROSITE" id="PS51371"/>
    </source>
</evidence>
<dbReference type="Proteomes" id="UP000253529">
    <property type="component" value="Unassembled WGS sequence"/>
</dbReference>
<protein>
    <submittedName>
        <fullName evidence="4">CBS domain protein</fullName>
    </submittedName>
</protein>
<dbReference type="InterPro" id="IPR000644">
    <property type="entry name" value="CBS_dom"/>
</dbReference>
<evidence type="ECO:0000313" key="4">
    <source>
        <dbReference type="EMBL" id="RBP12025.1"/>
    </source>
</evidence>
<dbReference type="EMBL" id="QNRK01000015">
    <property type="protein sequence ID" value="RBP12025.1"/>
    <property type="molecule type" value="Genomic_DNA"/>
</dbReference>
<reference evidence="4 5" key="1">
    <citation type="submission" date="2018-06" db="EMBL/GenBank/DDBJ databases">
        <title>Genomic Encyclopedia of Type Strains, Phase IV (KMG-IV): sequencing the most valuable type-strain genomes for metagenomic binning, comparative biology and taxonomic classification.</title>
        <authorList>
            <person name="Goeker M."/>
        </authorList>
    </citation>
    <scope>NUCLEOTIDE SEQUENCE [LARGE SCALE GENOMIC DNA]</scope>
    <source>
        <strain evidence="4 5">DSM 24875</strain>
    </source>
</reference>
<evidence type="ECO:0000313" key="5">
    <source>
        <dbReference type="Proteomes" id="UP000253529"/>
    </source>
</evidence>
<evidence type="ECO:0000256" key="2">
    <source>
        <dbReference type="PROSITE-ProRule" id="PRU00703"/>
    </source>
</evidence>
<dbReference type="CDD" id="cd04586">
    <property type="entry name" value="CBS_pair_BON_assoc"/>
    <property type="match status" value="1"/>
</dbReference>
<dbReference type="InterPro" id="IPR051257">
    <property type="entry name" value="Diverse_CBS-Domain"/>
</dbReference>
<proteinExistence type="predicted"/>
<name>A0A366FE74_9HYPH</name>
<feature type="domain" description="CBS" evidence="3">
    <location>
        <begin position="18"/>
        <end position="74"/>
    </location>
</feature>
<dbReference type="OrthoDB" id="7871683at2"/>
<keyword evidence="5" id="KW-1185">Reference proteome</keyword>
<keyword evidence="1 2" id="KW-0129">CBS domain</keyword>
<dbReference type="PANTHER" id="PTHR43080">
    <property type="entry name" value="CBS DOMAIN-CONTAINING PROTEIN CBSX3, MITOCHONDRIAL"/>
    <property type="match status" value="1"/>
</dbReference>
<organism evidence="4 5">
    <name type="scientific">Roseiarcus fermentans</name>
    <dbReference type="NCBI Taxonomy" id="1473586"/>
    <lineage>
        <taxon>Bacteria</taxon>
        <taxon>Pseudomonadati</taxon>
        <taxon>Pseudomonadota</taxon>
        <taxon>Alphaproteobacteria</taxon>
        <taxon>Hyphomicrobiales</taxon>
        <taxon>Roseiarcaceae</taxon>
        <taxon>Roseiarcus</taxon>
    </lineage>
</organism>
<gene>
    <name evidence="4" type="ORF">DFR50_115132</name>
</gene>
<dbReference type="Pfam" id="PF00571">
    <property type="entry name" value="CBS"/>
    <property type="match status" value="2"/>
</dbReference>
<dbReference type="InterPro" id="IPR046342">
    <property type="entry name" value="CBS_dom_sf"/>
</dbReference>
<accession>A0A366FE74</accession>
<dbReference type="PANTHER" id="PTHR43080:SF26">
    <property type="entry name" value="REGULATORY PROTEIN"/>
    <property type="match status" value="1"/>
</dbReference>
<sequence length="352" mass="37754">MTHTQSESALRLRASDLMTAPAIVAEETATIREVARLMLEKGVGAIPILNASGEAIGIVSDGDLLGQNEARRAWWLGMLAEGSGADAAFASHGDQPVRGVMSAPLVTIGPQASAQDIAEAMIAHRVKRLPVIDNGQVIGVVSRADLLKVVESLPKARLDEEPGAGFLSFLESLIGGSSLRGGLDRPTASHGDGAAIRMMQAPAAAPPAALAVSATDFRARVNSFKSETVDHKEREKKATELDRRRQVKALVDRHVDAQLWQDMLDHARLAASEGETEYLLLQFPSDLCTDGGRRIDVAEEGWEETLRGEAADVYDRWRKELKPQGFGFSARIVSYVDGVLGDIGLFLTWGGG</sequence>
<dbReference type="Gene3D" id="3.10.580.10">
    <property type="entry name" value="CBS-domain"/>
    <property type="match status" value="1"/>
</dbReference>